<organism evidence="2 3">
    <name type="scientific">Weeksella virosa (strain ATCC 43766 / DSM 16922 / JCM 21250 / CCUG 30538 / CDC 9751 / IAM 14551 / NBRC 16016 / NCTC 11634 / CL345/78)</name>
    <dbReference type="NCBI Taxonomy" id="865938"/>
    <lineage>
        <taxon>Bacteria</taxon>
        <taxon>Pseudomonadati</taxon>
        <taxon>Bacteroidota</taxon>
        <taxon>Flavobacteriia</taxon>
        <taxon>Flavobacteriales</taxon>
        <taxon>Weeksellaceae</taxon>
        <taxon>Weeksella</taxon>
    </lineage>
</organism>
<name>F0P1F9_WEEVC</name>
<reference evidence="2 3" key="1">
    <citation type="journal article" date="2011" name="Stand. Genomic Sci.">
        <title>Complete genome sequence of Weeksella virosa type strain (9751).</title>
        <authorList>
            <person name="Lang E."/>
            <person name="Teshima H."/>
            <person name="Lucas S."/>
            <person name="Lapidus A."/>
            <person name="Hammon N."/>
            <person name="Deshpande S."/>
            <person name="Nolan M."/>
            <person name="Cheng J.F."/>
            <person name="Pitluck S."/>
            <person name="Liolios K."/>
            <person name="Pagani I."/>
            <person name="Mikhailova N."/>
            <person name="Ivanova N."/>
            <person name="Mavromatis K."/>
            <person name="Pati A."/>
            <person name="Tapia R."/>
            <person name="Han C."/>
            <person name="Goodwin L."/>
            <person name="Chen A."/>
            <person name="Palaniappan K."/>
            <person name="Land M."/>
            <person name="Hauser L."/>
            <person name="Chang Y.J."/>
            <person name="Jeffries C.D."/>
            <person name="Brambilla E.M."/>
            <person name="Kopitz M."/>
            <person name="Rohde M."/>
            <person name="Goker M."/>
            <person name="Tindall B.J."/>
            <person name="Detter J.C."/>
            <person name="Woyke T."/>
            <person name="Bristow J."/>
            <person name="Eisen J.A."/>
            <person name="Markowitz V."/>
            <person name="Hugenholtz P."/>
            <person name="Klenk H.P."/>
            <person name="Kyrpides N.C."/>
        </authorList>
    </citation>
    <scope>NUCLEOTIDE SEQUENCE [LARGE SCALE GENOMIC DNA]</scope>
    <source>
        <strain evidence="3">ATCC 43766 / DSM 16922 / JCM 21250 / NBRC 16016 / NCTC 11634 / CL345/78</strain>
    </source>
</reference>
<dbReference type="eggNOG" id="COG2226">
    <property type="taxonomic scope" value="Bacteria"/>
</dbReference>
<dbReference type="GO" id="GO:0032259">
    <property type="term" value="P:methylation"/>
    <property type="evidence" value="ECO:0007669"/>
    <property type="project" value="UniProtKB-KW"/>
</dbReference>
<dbReference type="KEGG" id="wvi:Weevi_1997"/>
<sequence>MDYSYIAPYYQFLSRLVFGNHLIRAQYFALTLAKTTDKILILGVGDGKFLENLTIEQEFPRIVLIDQSREMLEICKKRKLPQNTEIYCLDILRDDLPKGFDVIILPFILDNFNDNEVALLIRKLVDNHNNPNIIVVDYTENPKTWQKILLRSMYFFFRIVAKLKVTKLPNIDTILRKKGLCKVQQSFFCHNFIHCSVYRKRKVTRKL</sequence>
<dbReference type="Pfam" id="PF13649">
    <property type="entry name" value="Methyltransf_25"/>
    <property type="match status" value="1"/>
</dbReference>
<evidence type="ECO:0000259" key="1">
    <source>
        <dbReference type="Pfam" id="PF13649"/>
    </source>
</evidence>
<evidence type="ECO:0000313" key="2">
    <source>
        <dbReference type="EMBL" id="ADX68673.1"/>
    </source>
</evidence>
<dbReference type="HOGENOM" id="CLU_099465_0_0_10"/>
<keyword evidence="2" id="KW-0489">Methyltransferase</keyword>
<dbReference type="OrthoDB" id="20930at2"/>
<proteinExistence type="predicted"/>
<dbReference type="InterPro" id="IPR029063">
    <property type="entry name" value="SAM-dependent_MTases_sf"/>
</dbReference>
<protein>
    <submittedName>
        <fullName evidence="2">Methyltransferase type 12</fullName>
    </submittedName>
</protein>
<reference evidence="3" key="2">
    <citation type="journal article" date="2011" name="Stand. Genomic Sci.">
        <title>Complete genome sequence of Weeksella virosa type strain (9751T).</title>
        <authorList>
            <person name="Lang E."/>
            <person name="Teshima H."/>
            <person name="Lucas S."/>
            <person name="Lapidus A."/>
            <person name="Hammon N."/>
            <person name="Deshpande S."/>
            <person name="Nolan M."/>
            <person name="Cheng J."/>
            <person name="Pitluck S."/>
            <person name="Liolios K."/>
            <person name="Pagani I."/>
            <person name="Mikhailova N."/>
            <person name="Ivanova N."/>
            <person name="Mavromatis K."/>
            <person name="Pati A."/>
            <person name="Tapia R."/>
            <person name="Han C."/>
            <person name="Goodwin L."/>
            <person name="Chen A."/>
            <person name="Palaniappan K."/>
            <person name="Land M."/>
            <person name="Hauser L."/>
            <person name="Chang Y."/>
            <person name="Jeffries C."/>
            <person name="Brambilla E."/>
            <person name="Kopitz M."/>
            <person name="Rohde M."/>
            <person name="Goker M."/>
            <person name="Tindall B."/>
            <person name="Detter J."/>
            <person name="Woyke T."/>
            <person name="Bristow J."/>
            <person name="Eisen J."/>
            <person name="Markowitz V."/>
            <person name="Hugenholtz P."/>
            <person name="Klenk H."/>
            <person name="Kyrpides N."/>
        </authorList>
    </citation>
    <scope>NUCLEOTIDE SEQUENCE [LARGE SCALE GENOMIC DNA]</scope>
    <source>
        <strain evidence="3">ATCC 43766 / DSM 16922 / JCM 21250 / NBRC 16016 / NCTC 11634 / CL345/78</strain>
    </source>
</reference>
<dbReference type="InterPro" id="IPR041698">
    <property type="entry name" value="Methyltransf_25"/>
</dbReference>
<dbReference type="RefSeq" id="WP_013599061.1">
    <property type="nucleotide sequence ID" value="NC_015144.1"/>
</dbReference>
<dbReference type="SUPFAM" id="SSF53335">
    <property type="entry name" value="S-adenosyl-L-methionine-dependent methyltransferases"/>
    <property type="match status" value="1"/>
</dbReference>
<dbReference type="AlphaFoldDB" id="F0P1F9"/>
<dbReference type="STRING" id="865938.Weevi_1997"/>
<keyword evidence="2" id="KW-0808">Transferase</keyword>
<accession>F0P1F9</accession>
<dbReference type="Proteomes" id="UP000008641">
    <property type="component" value="Chromosome"/>
</dbReference>
<dbReference type="CDD" id="cd02440">
    <property type="entry name" value="AdoMet_MTases"/>
    <property type="match status" value="1"/>
</dbReference>
<dbReference type="Gene3D" id="3.40.50.150">
    <property type="entry name" value="Vaccinia Virus protein VP39"/>
    <property type="match status" value="1"/>
</dbReference>
<dbReference type="EMBL" id="CP002455">
    <property type="protein sequence ID" value="ADX68673.1"/>
    <property type="molecule type" value="Genomic_DNA"/>
</dbReference>
<keyword evidence="3" id="KW-1185">Reference proteome</keyword>
<feature type="domain" description="Methyltransferase" evidence="1">
    <location>
        <begin position="39"/>
        <end position="124"/>
    </location>
</feature>
<evidence type="ECO:0000313" key="3">
    <source>
        <dbReference type="Proteomes" id="UP000008641"/>
    </source>
</evidence>
<gene>
    <name evidence="2" type="ordered locus">Weevi_1997</name>
</gene>
<dbReference type="GO" id="GO:0008168">
    <property type="term" value="F:methyltransferase activity"/>
    <property type="evidence" value="ECO:0007669"/>
    <property type="project" value="UniProtKB-KW"/>
</dbReference>